<dbReference type="InterPro" id="IPR006336">
    <property type="entry name" value="GCS2"/>
</dbReference>
<dbReference type="Proteomes" id="UP001595443">
    <property type="component" value="Unassembled WGS sequence"/>
</dbReference>
<reference evidence="6" key="1">
    <citation type="journal article" date="2019" name="Int. J. Syst. Evol. Microbiol.">
        <title>The Global Catalogue of Microorganisms (GCM) 10K type strain sequencing project: providing services to taxonomists for standard genome sequencing and annotation.</title>
        <authorList>
            <consortium name="The Broad Institute Genomics Platform"/>
            <consortium name="The Broad Institute Genome Sequencing Center for Infectious Disease"/>
            <person name="Wu L."/>
            <person name="Ma J."/>
        </authorList>
    </citation>
    <scope>NUCLEOTIDE SEQUENCE [LARGE SCALE GENOMIC DNA]</scope>
    <source>
        <strain evidence="6">KCTC 62192</strain>
    </source>
</reference>
<dbReference type="NCBIfam" id="TIGR02050">
    <property type="entry name" value="gshA_cyan_rel"/>
    <property type="match status" value="1"/>
</dbReference>
<dbReference type="PANTHER" id="PTHR36510">
    <property type="entry name" value="GLUTAMATE--CYSTEINE LIGASE 2-RELATED"/>
    <property type="match status" value="1"/>
</dbReference>
<comment type="caution">
    <text evidence="5">The sequence shown here is derived from an EMBL/GenBank/DDBJ whole genome shotgun (WGS) entry which is preliminary data.</text>
</comment>
<dbReference type="Gene3D" id="3.30.590.20">
    <property type="match status" value="1"/>
</dbReference>
<keyword evidence="3 4" id="KW-0067">ATP-binding</keyword>
<evidence type="ECO:0000256" key="3">
    <source>
        <dbReference type="ARBA" id="ARBA00022840"/>
    </source>
</evidence>
<dbReference type="NCBIfam" id="NF010039">
    <property type="entry name" value="PRK13515.1"/>
    <property type="match status" value="1"/>
</dbReference>
<keyword evidence="1 4" id="KW-0436">Ligase</keyword>
<dbReference type="PANTHER" id="PTHR36510:SF1">
    <property type="entry name" value="GLUTAMATE--CYSTEINE LIGASE 2-RELATED"/>
    <property type="match status" value="1"/>
</dbReference>
<comment type="catalytic activity">
    <reaction evidence="4">
        <text>L-cysteine + L-glutamate + ATP = gamma-L-glutamyl-L-cysteine + ADP + phosphate + H(+)</text>
        <dbReference type="Rhea" id="RHEA:13285"/>
        <dbReference type="ChEBI" id="CHEBI:15378"/>
        <dbReference type="ChEBI" id="CHEBI:29985"/>
        <dbReference type="ChEBI" id="CHEBI:30616"/>
        <dbReference type="ChEBI" id="CHEBI:35235"/>
        <dbReference type="ChEBI" id="CHEBI:43474"/>
        <dbReference type="ChEBI" id="CHEBI:58173"/>
        <dbReference type="ChEBI" id="CHEBI:456216"/>
        <dbReference type="EC" id="6.3.2.2"/>
    </reaction>
</comment>
<proteinExistence type="inferred from homology"/>
<sequence length="375" mass="42155">MNEPGFTIGIEEEYLLVDADSLDLAVAPATMMEACRADLEGQVSPEYLQCQVEVGTRVCSDLPMARQDLRRLRATISRRAAEHGLAPIAASCHPFARWQDQHHTRKERYDGLRRDLAAVVRRMLICGMHIHVGIEDRELRIALMNQLSYFLPHLLAMSASSPFWQGEDTGLASYRLTVFDNLPRTGLPPRLADWSAFDSAVAALTDVGVIEDGTKIWWDLRPSSRFPTLETRICDVSPRLEMTLALAALTQALARALWRLHRSNRSWRLHDLFLLAENRWRAQRYGISAGLIDFARHEIVDFPTLLVELLELVAEDAEALGCLAEVRALPALLAEGTSADRQRQVLVDAVEAGDTHDQALRAVVRHLVEEYHADL</sequence>
<dbReference type="RefSeq" id="WP_377831785.1">
    <property type="nucleotide sequence ID" value="NZ_JBHRSK010000004.1"/>
</dbReference>
<dbReference type="Pfam" id="PF04107">
    <property type="entry name" value="GCS2"/>
    <property type="match status" value="1"/>
</dbReference>
<dbReference type="InterPro" id="IPR014746">
    <property type="entry name" value="Gln_synth/guanido_kin_cat_dom"/>
</dbReference>
<dbReference type="InterPro" id="IPR050141">
    <property type="entry name" value="GCL_type2/YbdK_subfam"/>
</dbReference>
<comment type="similarity">
    <text evidence="4">Belongs to the glutamate--cysteine ligase type 2 family. YbdK subfamily.</text>
</comment>
<evidence type="ECO:0000256" key="1">
    <source>
        <dbReference type="ARBA" id="ARBA00022598"/>
    </source>
</evidence>
<evidence type="ECO:0000313" key="5">
    <source>
        <dbReference type="EMBL" id="MFC2967145.1"/>
    </source>
</evidence>
<keyword evidence="6" id="KW-1185">Reference proteome</keyword>
<organism evidence="5 6">
    <name type="scientific">Acidimangrovimonas pyrenivorans</name>
    <dbReference type="NCBI Taxonomy" id="2030798"/>
    <lineage>
        <taxon>Bacteria</taxon>
        <taxon>Pseudomonadati</taxon>
        <taxon>Pseudomonadota</taxon>
        <taxon>Alphaproteobacteria</taxon>
        <taxon>Rhodobacterales</taxon>
        <taxon>Paracoccaceae</taxon>
        <taxon>Acidimangrovimonas</taxon>
    </lineage>
</organism>
<dbReference type="SUPFAM" id="SSF55931">
    <property type="entry name" value="Glutamine synthetase/guanido kinase"/>
    <property type="match status" value="1"/>
</dbReference>
<dbReference type="HAMAP" id="MF_01609">
    <property type="entry name" value="Glu_cys_ligase_2"/>
    <property type="match status" value="1"/>
</dbReference>
<evidence type="ECO:0000256" key="2">
    <source>
        <dbReference type="ARBA" id="ARBA00022741"/>
    </source>
</evidence>
<protein>
    <recommendedName>
        <fullName evidence="4">Putative glutamate--cysteine ligase 2</fullName>
        <ecNumber evidence="4">6.3.2.2</ecNumber>
    </recommendedName>
    <alternativeName>
        <fullName evidence="4">Gamma-glutamylcysteine synthetase 2</fullName>
        <shortName evidence="4">GCS 2</shortName>
        <shortName evidence="4">Gamma-GCS 2</shortName>
    </alternativeName>
</protein>
<gene>
    <name evidence="5" type="ORF">ACFOES_03490</name>
</gene>
<dbReference type="EMBL" id="JBHRSK010000004">
    <property type="protein sequence ID" value="MFC2967145.1"/>
    <property type="molecule type" value="Genomic_DNA"/>
</dbReference>
<dbReference type="EC" id="6.3.2.2" evidence="4"/>
<evidence type="ECO:0000313" key="6">
    <source>
        <dbReference type="Proteomes" id="UP001595443"/>
    </source>
</evidence>
<evidence type="ECO:0000256" key="4">
    <source>
        <dbReference type="HAMAP-Rule" id="MF_01609"/>
    </source>
</evidence>
<name>A0ABV7ADA0_9RHOB</name>
<accession>A0ABV7ADA0</accession>
<comment type="function">
    <text evidence="4">ATP-dependent carboxylate-amine ligase which exhibits weak glutamate--cysteine ligase activity.</text>
</comment>
<keyword evidence="2 4" id="KW-0547">Nucleotide-binding</keyword>
<dbReference type="GO" id="GO:0016874">
    <property type="term" value="F:ligase activity"/>
    <property type="evidence" value="ECO:0007669"/>
    <property type="project" value="UniProtKB-KW"/>
</dbReference>
<dbReference type="InterPro" id="IPR011793">
    <property type="entry name" value="YbdK"/>
</dbReference>